<comment type="caution">
    <text evidence="1">The sequence shown here is derived from an EMBL/GenBank/DDBJ whole genome shotgun (WGS) entry which is preliminary data.</text>
</comment>
<keyword evidence="2" id="KW-1185">Reference proteome</keyword>
<organism evidence="1 2">
    <name type="scientific">Agrobacterium genomosp. 2 str. CFBP 5494</name>
    <dbReference type="NCBI Taxonomy" id="1183436"/>
    <lineage>
        <taxon>Bacteria</taxon>
        <taxon>Pseudomonadati</taxon>
        <taxon>Pseudomonadota</taxon>
        <taxon>Alphaproteobacteria</taxon>
        <taxon>Hyphomicrobiales</taxon>
        <taxon>Rhizobiaceae</taxon>
        <taxon>Rhizobium/Agrobacterium group</taxon>
        <taxon>Agrobacterium</taxon>
        <taxon>Agrobacterium tumefaciens complex</taxon>
    </lineage>
</organism>
<dbReference type="EMBL" id="FBVY01000004">
    <property type="protein sequence ID" value="CUW87443.1"/>
    <property type="molecule type" value="Genomic_DNA"/>
</dbReference>
<reference evidence="1 2" key="1">
    <citation type="submission" date="2016-01" db="EMBL/GenBank/DDBJ databases">
        <authorList>
            <person name="Regsiter A."/>
            <person name="william w."/>
        </authorList>
    </citation>
    <scope>NUCLEOTIDE SEQUENCE [LARGE SCALE GENOMIC DNA]</scope>
    <source>
        <strain evidence="1 2">CFBP 5494</strain>
    </source>
</reference>
<evidence type="ECO:0000313" key="1">
    <source>
        <dbReference type="EMBL" id="CUW87443.1"/>
    </source>
</evidence>
<dbReference type="AlphaFoldDB" id="A0A9W5AYJ8"/>
<proteinExistence type="predicted"/>
<sequence length="83" mass="9190">MGATYIPTAWKSATAQQIEDALSSAVIRHIDLRGLTASDISRRYPSIRLEHLQKLRRGEALGFRMLSSLAEAVGLRVKIEVTP</sequence>
<name>A0A9W5AYJ8_9HYPH</name>
<evidence type="ECO:0000313" key="2">
    <source>
        <dbReference type="Proteomes" id="UP000191933"/>
    </source>
</evidence>
<dbReference type="Proteomes" id="UP000191933">
    <property type="component" value="Unassembled WGS sequence"/>
</dbReference>
<accession>A0A9W5AYJ8</accession>
<protein>
    <submittedName>
        <fullName evidence="1">Uncharacterized protein</fullName>
    </submittedName>
</protein>
<gene>
    <name evidence="1" type="ORF">AGR2A_Cc120048</name>
</gene>
<dbReference type="RefSeq" id="WP_080822702.1">
    <property type="nucleotide sequence ID" value="NZ_LT009718.1"/>
</dbReference>